<feature type="transmembrane region" description="Helical" evidence="13">
    <location>
        <begin position="54"/>
        <end position="76"/>
    </location>
</feature>
<evidence type="ECO:0000256" key="12">
    <source>
        <dbReference type="ARBA" id="ARBA00023136"/>
    </source>
</evidence>
<dbReference type="InterPro" id="IPR052348">
    <property type="entry name" value="Metallopeptidase_M50B"/>
</dbReference>
<dbReference type="InterPro" id="IPR008915">
    <property type="entry name" value="Peptidase_M50"/>
</dbReference>
<dbReference type="Pfam" id="PF02163">
    <property type="entry name" value="Peptidase_M50"/>
    <property type="match status" value="1"/>
</dbReference>
<dbReference type="PANTHER" id="PTHR35864:SF1">
    <property type="entry name" value="ZINC METALLOPROTEASE YWHC-RELATED"/>
    <property type="match status" value="1"/>
</dbReference>
<evidence type="ECO:0000259" key="14">
    <source>
        <dbReference type="Pfam" id="PF02163"/>
    </source>
</evidence>
<feature type="transmembrane region" description="Helical" evidence="13">
    <location>
        <begin position="6"/>
        <end position="24"/>
    </location>
</feature>
<comment type="cofactor">
    <cofactor evidence="1">
        <name>Zn(2+)</name>
        <dbReference type="ChEBI" id="CHEBI:29105"/>
    </cofactor>
</comment>
<evidence type="ECO:0000256" key="8">
    <source>
        <dbReference type="ARBA" id="ARBA00022801"/>
    </source>
</evidence>
<evidence type="ECO:0000313" key="16">
    <source>
        <dbReference type="Proteomes" id="UP000295517"/>
    </source>
</evidence>
<keyword evidence="12 13" id="KW-0472">Membrane</keyword>
<feature type="transmembrane region" description="Helical" evidence="13">
    <location>
        <begin position="96"/>
        <end position="118"/>
    </location>
</feature>
<dbReference type="RefSeq" id="WP_135060219.1">
    <property type="nucleotide sequence ID" value="NZ_CP038254.1"/>
</dbReference>
<keyword evidence="6 13" id="KW-0812">Transmembrane</keyword>
<dbReference type="GO" id="GO:0005886">
    <property type="term" value="C:plasma membrane"/>
    <property type="evidence" value="ECO:0007669"/>
    <property type="project" value="UniProtKB-SubCell"/>
</dbReference>
<keyword evidence="5 15" id="KW-0645">Protease</keyword>
<comment type="similarity">
    <text evidence="3">Belongs to the peptidase M50B family.</text>
</comment>
<dbReference type="EMBL" id="CP038254">
    <property type="protein sequence ID" value="QBR83926.1"/>
    <property type="molecule type" value="Genomic_DNA"/>
</dbReference>
<evidence type="ECO:0000256" key="5">
    <source>
        <dbReference type="ARBA" id="ARBA00022670"/>
    </source>
</evidence>
<evidence type="ECO:0000256" key="7">
    <source>
        <dbReference type="ARBA" id="ARBA00022723"/>
    </source>
</evidence>
<dbReference type="GO" id="GO:0006508">
    <property type="term" value="P:proteolysis"/>
    <property type="evidence" value="ECO:0007669"/>
    <property type="project" value="UniProtKB-KW"/>
</dbReference>
<dbReference type="PANTHER" id="PTHR35864">
    <property type="entry name" value="ZINC METALLOPROTEASE MJ0611-RELATED"/>
    <property type="match status" value="1"/>
</dbReference>
<evidence type="ECO:0000256" key="4">
    <source>
        <dbReference type="ARBA" id="ARBA00022475"/>
    </source>
</evidence>
<dbReference type="AlphaFoldDB" id="A0AAX1EFQ4"/>
<organism evidence="15 16">
    <name type="scientific">Legionella israelensis</name>
    <dbReference type="NCBI Taxonomy" id="454"/>
    <lineage>
        <taxon>Bacteria</taxon>
        <taxon>Pseudomonadati</taxon>
        <taxon>Pseudomonadota</taxon>
        <taxon>Gammaproteobacteria</taxon>
        <taxon>Legionellales</taxon>
        <taxon>Legionellaceae</taxon>
        <taxon>Legionella</taxon>
    </lineage>
</organism>
<evidence type="ECO:0000256" key="9">
    <source>
        <dbReference type="ARBA" id="ARBA00022833"/>
    </source>
</evidence>
<proteinExistence type="inferred from homology"/>
<dbReference type="Proteomes" id="UP000295517">
    <property type="component" value="Chromosome"/>
</dbReference>
<protein>
    <submittedName>
        <fullName evidence="15">Site-2 protease family protein</fullName>
    </submittedName>
</protein>
<feature type="transmembrane region" description="Helical" evidence="13">
    <location>
        <begin position="184"/>
        <end position="206"/>
    </location>
</feature>
<sequence>MPQLSLIQQIAVWAIPVLFAITLHEASHAFVAHRLGDSTAKALGRLTLNPFKHVDLVGTIILPLLVAVLSNFNFVFGYAKPVPVNWRQLHNPRRDAALVTIAGPLSNFIMAFLWAACFKLSIMLNPQSSNLVLFLLLMAQAGIIINLVLAFLNLIPIPPLDGSRVVNSLLPPKYSDYYLKLEPFGFLILILLLFTGLLGAILVPLLKLGLNVIRAIFNL</sequence>
<evidence type="ECO:0000256" key="11">
    <source>
        <dbReference type="ARBA" id="ARBA00023049"/>
    </source>
</evidence>
<dbReference type="CDD" id="cd06158">
    <property type="entry name" value="S2P-M50_like_1"/>
    <property type="match status" value="1"/>
</dbReference>
<evidence type="ECO:0000256" key="1">
    <source>
        <dbReference type="ARBA" id="ARBA00001947"/>
    </source>
</evidence>
<evidence type="ECO:0000256" key="6">
    <source>
        <dbReference type="ARBA" id="ARBA00022692"/>
    </source>
</evidence>
<keyword evidence="8" id="KW-0378">Hydrolase</keyword>
<comment type="subcellular location">
    <subcellularLocation>
        <location evidence="2">Cell membrane</location>
        <topology evidence="2">Multi-pass membrane protein</topology>
    </subcellularLocation>
</comment>
<evidence type="ECO:0000256" key="13">
    <source>
        <dbReference type="SAM" id="Phobius"/>
    </source>
</evidence>
<keyword evidence="10 13" id="KW-1133">Transmembrane helix</keyword>
<evidence type="ECO:0000256" key="2">
    <source>
        <dbReference type="ARBA" id="ARBA00004651"/>
    </source>
</evidence>
<dbReference type="InterPro" id="IPR044537">
    <property type="entry name" value="Rip2-like"/>
</dbReference>
<feature type="domain" description="Peptidase M50" evidence="14">
    <location>
        <begin position="140"/>
        <end position="171"/>
    </location>
</feature>
<gene>
    <name evidence="15" type="ORF">E3983_05935</name>
</gene>
<keyword evidence="4" id="KW-1003">Cell membrane</keyword>
<accession>A0AAX1EFQ4</accession>
<keyword evidence="9" id="KW-0862">Zinc</keyword>
<keyword evidence="11" id="KW-0482">Metalloprotease</keyword>
<name>A0AAX1EFQ4_9GAMM</name>
<dbReference type="GO" id="GO:0008237">
    <property type="term" value="F:metallopeptidase activity"/>
    <property type="evidence" value="ECO:0007669"/>
    <property type="project" value="UniProtKB-KW"/>
</dbReference>
<keyword evidence="7" id="KW-0479">Metal-binding</keyword>
<dbReference type="GO" id="GO:0046872">
    <property type="term" value="F:metal ion binding"/>
    <property type="evidence" value="ECO:0007669"/>
    <property type="project" value="UniProtKB-KW"/>
</dbReference>
<reference evidence="15 16" key="1">
    <citation type="submission" date="2019-03" db="EMBL/GenBank/DDBJ databases">
        <title>Diverse conjugative elements silence natural transformation in Legionella species.</title>
        <authorList>
            <person name="Durieux I."/>
            <person name="Ginevra C."/>
            <person name="Attaiech L."/>
            <person name="Picq K."/>
            <person name="Juan P.A."/>
            <person name="Jarraud S."/>
            <person name="Charpentier X."/>
        </authorList>
    </citation>
    <scope>NUCLEOTIDE SEQUENCE [LARGE SCALE GENOMIC DNA]</scope>
    <source>
        <strain evidence="15 16">HL-0427-4011</strain>
    </source>
</reference>
<evidence type="ECO:0000313" key="15">
    <source>
        <dbReference type="EMBL" id="QBR83926.1"/>
    </source>
</evidence>
<feature type="transmembrane region" description="Helical" evidence="13">
    <location>
        <begin position="130"/>
        <end position="155"/>
    </location>
</feature>
<evidence type="ECO:0000256" key="10">
    <source>
        <dbReference type="ARBA" id="ARBA00022989"/>
    </source>
</evidence>
<evidence type="ECO:0000256" key="3">
    <source>
        <dbReference type="ARBA" id="ARBA00007931"/>
    </source>
</evidence>